<organism evidence="2 3">
    <name type="scientific">Arachnia propionica</name>
    <dbReference type="NCBI Taxonomy" id="1750"/>
    <lineage>
        <taxon>Bacteria</taxon>
        <taxon>Bacillati</taxon>
        <taxon>Actinomycetota</taxon>
        <taxon>Actinomycetes</taxon>
        <taxon>Propionibacteriales</taxon>
        <taxon>Propionibacteriaceae</taxon>
        <taxon>Arachnia</taxon>
    </lineage>
</organism>
<feature type="signal peptide" evidence="1">
    <location>
        <begin position="1"/>
        <end position="27"/>
    </location>
</feature>
<dbReference type="AlphaFoldDB" id="A0A3P1T7G2"/>
<sequence length="162" mass="17233">MKLAVRLAVPALAVAALAGCSPAPSTAAVVDGVTITQVQAAEGAAACKETFPLVTESVAVQALVYRELVFKATQNLGTPLEEAKLNDIIKQNPDIAKLEDGKCWTVVQGLFLLDELPVERTTPEAQEALRQIPFEVNPRYGSFDPTQGWDKVGGSLSVLSEK</sequence>
<dbReference type="OrthoDB" id="3732432at2"/>
<comment type="caution">
    <text evidence="2">The sequence shown here is derived from an EMBL/GenBank/DDBJ whole genome shotgun (WGS) entry which is preliminary data.</text>
</comment>
<feature type="chain" id="PRO_5018115107" description="Lipoprotein" evidence="1">
    <location>
        <begin position="28"/>
        <end position="162"/>
    </location>
</feature>
<evidence type="ECO:0000313" key="2">
    <source>
        <dbReference type="EMBL" id="RRD05437.1"/>
    </source>
</evidence>
<evidence type="ECO:0000256" key="1">
    <source>
        <dbReference type="SAM" id="SignalP"/>
    </source>
</evidence>
<accession>A0A3P1T7G2</accession>
<proteinExistence type="predicted"/>
<dbReference type="EMBL" id="RQZG01000006">
    <property type="protein sequence ID" value="RRD05437.1"/>
    <property type="molecule type" value="Genomic_DNA"/>
</dbReference>
<evidence type="ECO:0008006" key="4">
    <source>
        <dbReference type="Google" id="ProtNLM"/>
    </source>
</evidence>
<gene>
    <name evidence="2" type="ORF">EII34_06815</name>
</gene>
<evidence type="ECO:0000313" key="3">
    <source>
        <dbReference type="Proteomes" id="UP000280819"/>
    </source>
</evidence>
<dbReference type="PROSITE" id="PS51257">
    <property type="entry name" value="PROKAR_LIPOPROTEIN"/>
    <property type="match status" value="1"/>
</dbReference>
<reference evidence="2 3" key="1">
    <citation type="submission" date="2018-11" db="EMBL/GenBank/DDBJ databases">
        <title>Genomes From Bacteria Associated with the Canine Oral Cavity: a Test Case for Automated Genome-Based Taxonomic Assignment.</title>
        <authorList>
            <person name="Coil D.A."/>
            <person name="Jospin G."/>
            <person name="Darling A.E."/>
            <person name="Wallis C."/>
            <person name="Davis I.J."/>
            <person name="Harris S."/>
            <person name="Eisen J.A."/>
            <person name="Holcombe L.J."/>
            <person name="O'Flynn C."/>
        </authorList>
    </citation>
    <scope>NUCLEOTIDE SEQUENCE [LARGE SCALE GENOMIC DNA]</scope>
    <source>
        <strain evidence="2 3">OH887_COT-365</strain>
    </source>
</reference>
<keyword evidence="1" id="KW-0732">Signal</keyword>
<protein>
    <recommendedName>
        <fullName evidence="4">Lipoprotein</fullName>
    </recommendedName>
</protein>
<dbReference type="RefSeq" id="WP_124844252.1">
    <property type="nucleotide sequence ID" value="NZ_RQZG01000006.1"/>
</dbReference>
<name>A0A3P1T7G2_9ACTN</name>
<dbReference type="Proteomes" id="UP000280819">
    <property type="component" value="Unassembled WGS sequence"/>
</dbReference>